<gene>
    <name evidence="1" type="ORF">L2E82_44993</name>
</gene>
<proteinExistence type="predicted"/>
<reference evidence="2" key="1">
    <citation type="journal article" date="2022" name="Mol. Ecol. Resour.">
        <title>The genomes of chicory, endive, great burdock and yacon provide insights into Asteraceae palaeo-polyploidization history and plant inulin production.</title>
        <authorList>
            <person name="Fan W."/>
            <person name="Wang S."/>
            <person name="Wang H."/>
            <person name="Wang A."/>
            <person name="Jiang F."/>
            <person name="Liu H."/>
            <person name="Zhao H."/>
            <person name="Xu D."/>
            <person name="Zhang Y."/>
        </authorList>
    </citation>
    <scope>NUCLEOTIDE SEQUENCE [LARGE SCALE GENOMIC DNA]</scope>
    <source>
        <strain evidence="2">cv. Punajuju</strain>
    </source>
</reference>
<dbReference type="EMBL" id="CM042016">
    <property type="protein sequence ID" value="KAI3700367.1"/>
    <property type="molecule type" value="Genomic_DNA"/>
</dbReference>
<accession>A0ACB8ZRC5</accession>
<comment type="caution">
    <text evidence="1">The sequence shown here is derived from an EMBL/GenBank/DDBJ whole genome shotgun (WGS) entry which is preliminary data.</text>
</comment>
<evidence type="ECO:0000313" key="2">
    <source>
        <dbReference type="Proteomes" id="UP001055811"/>
    </source>
</evidence>
<evidence type="ECO:0000313" key="1">
    <source>
        <dbReference type="EMBL" id="KAI3700367.1"/>
    </source>
</evidence>
<keyword evidence="2" id="KW-1185">Reference proteome</keyword>
<organism evidence="1 2">
    <name type="scientific">Cichorium intybus</name>
    <name type="common">Chicory</name>
    <dbReference type="NCBI Taxonomy" id="13427"/>
    <lineage>
        <taxon>Eukaryota</taxon>
        <taxon>Viridiplantae</taxon>
        <taxon>Streptophyta</taxon>
        <taxon>Embryophyta</taxon>
        <taxon>Tracheophyta</taxon>
        <taxon>Spermatophyta</taxon>
        <taxon>Magnoliopsida</taxon>
        <taxon>eudicotyledons</taxon>
        <taxon>Gunneridae</taxon>
        <taxon>Pentapetalae</taxon>
        <taxon>asterids</taxon>
        <taxon>campanulids</taxon>
        <taxon>Asterales</taxon>
        <taxon>Asteraceae</taxon>
        <taxon>Cichorioideae</taxon>
        <taxon>Cichorieae</taxon>
        <taxon>Cichoriinae</taxon>
        <taxon>Cichorium</taxon>
    </lineage>
</organism>
<sequence>MCQSSSGDYSRKGKVLHYMLNNCLDQIRPPSSEQRMLMRCDVKFDISLQGRNLNTIIGRAAHIEFLETDIFAKFIMTKRRKISVSGSTQQVSGINERVLDLRFANAEIAQRFKEFVTHKKLYSV</sequence>
<name>A0ACB8ZRC5_CICIN</name>
<reference evidence="1 2" key="2">
    <citation type="journal article" date="2022" name="Mol. Ecol. Resour.">
        <title>The genomes of chicory, endive, great burdock and yacon provide insights into Asteraceae paleo-polyploidization history and plant inulin production.</title>
        <authorList>
            <person name="Fan W."/>
            <person name="Wang S."/>
            <person name="Wang H."/>
            <person name="Wang A."/>
            <person name="Jiang F."/>
            <person name="Liu H."/>
            <person name="Zhao H."/>
            <person name="Xu D."/>
            <person name="Zhang Y."/>
        </authorList>
    </citation>
    <scope>NUCLEOTIDE SEQUENCE [LARGE SCALE GENOMIC DNA]</scope>
    <source>
        <strain evidence="2">cv. Punajuju</strain>
        <tissue evidence="1">Leaves</tissue>
    </source>
</reference>
<dbReference type="Proteomes" id="UP001055811">
    <property type="component" value="Linkage Group LG08"/>
</dbReference>
<protein>
    <submittedName>
        <fullName evidence="1">Uncharacterized protein</fullName>
    </submittedName>
</protein>